<dbReference type="SMART" id="SM00230">
    <property type="entry name" value="CysPc"/>
    <property type="match status" value="1"/>
</dbReference>
<evidence type="ECO:0000256" key="1">
    <source>
        <dbReference type="ARBA" id="ARBA00007623"/>
    </source>
</evidence>
<keyword evidence="3" id="KW-0378">Hydrolase</keyword>
<evidence type="ECO:0000256" key="3">
    <source>
        <dbReference type="PROSITE-ProRule" id="PRU00239"/>
    </source>
</evidence>
<evidence type="ECO:0000256" key="4">
    <source>
        <dbReference type="SAM" id="MobiDB-lite"/>
    </source>
</evidence>
<dbReference type="OrthoDB" id="424753at2759"/>
<dbReference type="eggNOG" id="KOG0045">
    <property type="taxonomic scope" value="Eukaryota"/>
</dbReference>
<reference evidence="8" key="1">
    <citation type="submission" date="2010-07" db="EMBL/GenBank/DDBJ databases">
        <title>The genome sequence of Gaeumannomyces graminis var. tritici strain R3-111a-1.</title>
        <authorList>
            <consortium name="The Broad Institute Genome Sequencing Platform"/>
            <person name="Ma L.-J."/>
            <person name="Dead R."/>
            <person name="Young S."/>
            <person name="Zeng Q."/>
            <person name="Koehrsen M."/>
            <person name="Alvarado L."/>
            <person name="Berlin A."/>
            <person name="Chapman S.B."/>
            <person name="Chen Z."/>
            <person name="Freedman E."/>
            <person name="Gellesch M."/>
            <person name="Goldberg J."/>
            <person name="Griggs A."/>
            <person name="Gujja S."/>
            <person name="Heilman E.R."/>
            <person name="Heiman D."/>
            <person name="Hepburn T."/>
            <person name="Howarth C."/>
            <person name="Jen D."/>
            <person name="Larson L."/>
            <person name="Mehta T."/>
            <person name="Neiman D."/>
            <person name="Pearson M."/>
            <person name="Roberts A."/>
            <person name="Saif S."/>
            <person name="Shea T."/>
            <person name="Shenoy N."/>
            <person name="Sisk P."/>
            <person name="Stolte C."/>
            <person name="Sykes S."/>
            <person name="Walk T."/>
            <person name="White J."/>
            <person name="Yandava C."/>
            <person name="Haas B."/>
            <person name="Nusbaum C."/>
            <person name="Birren B."/>
        </authorList>
    </citation>
    <scope>NUCLEOTIDE SEQUENCE [LARGE SCALE GENOMIC DNA]</scope>
    <source>
        <strain evidence="8">R3-111a-1</strain>
    </source>
</reference>
<dbReference type="GeneID" id="20353825"/>
<accession>J3PIN8</accession>
<sequence>MPAPRKKKIKSSAQGIINAAWEPLYQNQPLRPLRVLPNNPVPTSTTASVQDELFTEGYERVARKCKKRVLEIVEECRRSNKRYLDENFDLSHDLQVKNGDTLNYLGNTMFKLNTDTMRDPKSDIPKDVKRVHEIFNKPTFMKNVSGSDVRQGSLGDCWLIASFSCLANIKGAVNRLCVEHDARIGVYGFVFYRGMYVTRKLLNGEWAHSIVDDQLYLKYPPWNRRGTERYLIEKLDNDQIEGEALYRDTYQTGSKALFFARNVDQNETWLPLAEKAFAKIHGDYASLDGGSICEGLEDFTGGVTMDWLSSNILDPNTFWDDYLCKANQEFSLCCLAGPFGDGEGQWNGIVECHAYTVIKACATSDGTKLVMLRNPWGTGEGVWKGPYSDGSKEWTPELQKELQHSFGSGSYWMTYSDMLSKCQYIGCTRLLREDGWRHSQRWICVDVPWHTQWQEKFHIRLARNAPLVVLTLSQLDSRYFKGLEGQHSLELQLRVFKQGESNLENYVARSHKSFMERSVSVEIPDIAAGDYSIWVSVEAQRRPGDPKSVAAVVEHECRSNERKEKFQQAGRAYDLAHTKAAQYLEVARRHLPEGKNKRKRRKAGSKAGSKAAAESAKKKAAEKQASEKVEDLEEPRPEPWNRVCLLGFRVCSKDEGLELRVVIDGKALEECGISEKGVAGLAWGAGGDGGAKKDEAEHDEVDL</sequence>
<dbReference type="GO" id="GO:0004198">
    <property type="term" value="F:calcium-dependent cysteine-type endopeptidase activity"/>
    <property type="evidence" value="ECO:0007669"/>
    <property type="project" value="InterPro"/>
</dbReference>
<organism evidence="6">
    <name type="scientific">Gaeumannomyces tritici (strain R3-111a-1)</name>
    <name type="common">Wheat and barley take-all root rot fungus</name>
    <name type="synonym">Gaeumannomyces graminis var. tritici</name>
    <dbReference type="NCBI Taxonomy" id="644352"/>
    <lineage>
        <taxon>Eukaryota</taxon>
        <taxon>Fungi</taxon>
        <taxon>Dikarya</taxon>
        <taxon>Ascomycota</taxon>
        <taxon>Pezizomycotina</taxon>
        <taxon>Sordariomycetes</taxon>
        <taxon>Sordariomycetidae</taxon>
        <taxon>Magnaporthales</taxon>
        <taxon>Magnaporthaceae</taxon>
        <taxon>Gaeumannomyces</taxon>
    </lineage>
</organism>
<dbReference type="PANTHER" id="PTHR10183">
    <property type="entry name" value="CALPAIN"/>
    <property type="match status" value="1"/>
</dbReference>
<keyword evidence="3" id="KW-0645">Protease</keyword>
<gene>
    <name evidence="7" type="primary">20353825</name>
    <name evidence="6" type="ORF">GGTG_13367</name>
</gene>
<feature type="active site" evidence="2 3">
    <location>
        <position position="374"/>
    </location>
</feature>
<feature type="active site" evidence="2 3">
    <location>
        <position position="157"/>
    </location>
</feature>
<evidence type="ECO:0000313" key="6">
    <source>
        <dbReference type="EMBL" id="EJT69099.1"/>
    </source>
</evidence>
<protein>
    <recommendedName>
        <fullName evidence="5">Calpain catalytic domain-containing protein</fullName>
    </recommendedName>
</protein>
<evidence type="ECO:0000313" key="8">
    <source>
        <dbReference type="Proteomes" id="UP000006039"/>
    </source>
</evidence>
<dbReference type="InterPro" id="IPR038765">
    <property type="entry name" value="Papain-like_cys_pep_sf"/>
</dbReference>
<dbReference type="Gene3D" id="3.90.70.10">
    <property type="entry name" value="Cysteine proteinases"/>
    <property type="match status" value="1"/>
</dbReference>
<feature type="compositionally biased region" description="Basic and acidic residues" evidence="4">
    <location>
        <begin position="615"/>
        <end position="634"/>
    </location>
</feature>
<dbReference type="InterPro" id="IPR000169">
    <property type="entry name" value="Pept_cys_AS"/>
</dbReference>
<dbReference type="STRING" id="644352.J3PIN8"/>
<feature type="region of interest" description="Disordered" evidence="4">
    <location>
        <begin position="587"/>
        <end position="634"/>
    </location>
</feature>
<keyword evidence="3" id="KW-0788">Thiol protease</keyword>
<reference evidence="7" key="5">
    <citation type="submission" date="2018-04" db="UniProtKB">
        <authorList>
            <consortium name="EnsemblFungi"/>
        </authorList>
    </citation>
    <scope>IDENTIFICATION</scope>
    <source>
        <strain evidence="7">R3-111a-1</strain>
    </source>
</reference>
<feature type="active site" evidence="2 3">
    <location>
        <position position="353"/>
    </location>
</feature>
<dbReference type="AlphaFoldDB" id="J3PIN8"/>
<feature type="domain" description="Calpain catalytic" evidence="5">
    <location>
        <begin position="129"/>
        <end position="431"/>
    </location>
</feature>
<feature type="region of interest" description="Disordered" evidence="4">
    <location>
        <begin position="683"/>
        <end position="703"/>
    </location>
</feature>
<feature type="compositionally biased region" description="Low complexity" evidence="4">
    <location>
        <begin position="605"/>
        <end position="614"/>
    </location>
</feature>
<dbReference type="RefSeq" id="XP_009229537.1">
    <property type="nucleotide sequence ID" value="XM_009231273.1"/>
</dbReference>
<dbReference type="HOGENOM" id="CLU_006072_3_1_1"/>
<dbReference type="InterPro" id="IPR022684">
    <property type="entry name" value="Calpain_cysteine_protease"/>
</dbReference>
<dbReference type="EnsemblFungi" id="EJT69099">
    <property type="protein sequence ID" value="EJT69099"/>
    <property type="gene ID" value="GGTG_13367"/>
</dbReference>
<dbReference type="VEuPathDB" id="FungiDB:GGTG_13367"/>
<dbReference type="PROSITE" id="PS00139">
    <property type="entry name" value="THIOL_PROTEASE_CYS"/>
    <property type="match status" value="1"/>
</dbReference>
<reference evidence="7" key="4">
    <citation type="journal article" date="2015" name="G3 (Bethesda)">
        <title>Genome sequences of three phytopathogenic species of the Magnaporthaceae family of fungi.</title>
        <authorList>
            <person name="Okagaki L.H."/>
            <person name="Nunes C.C."/>
            <person name="Sailsbery J."/>
            <person name="Clay B."/>
            <person name="Brown D."/>
            <person name="John T."/>
            <person name="Oh Y."/>
            <person name="Young N."/>
            <person name="Fitzgerald M."/>
            <person name="Haas B.J."/>
            <person name="Zeng Q."/>
            <person name="Young S."/>
            <person name="Adiconis X."/>
            <person name="Fan L."/>
            <person name="Levin J.Z."/>
            <person name="Mitchell T.K."/>
            <person name="Okubara P.A."/>
            <person name="Farman M.L."/>
            <person name="Kohn L.M."/>
            <person name="Birren B."/>
            <person name="Ma L.-J."/>
            <person name="Dean R.A."/>
        </authorList>
    </citation>
    <scope>NUCLEOTIDE SEQUENCE</scope>
    <source>
        <strain evidence="7">R3-111a-1</strain>
    </source>
</reference>
<reference evidence="6" key="2">
    <citation type="submission" date="2010-07" db="EMBL/GenBank/DDBJ databases">
        <authorList>
            <consortium name="The Broad Institute Genome Sequencing Platform"/>
            <consortium name="Broad Institute Genome Sequencing Center for Infectious Disease"/>
            <person name="Ma L.-J."/>
            <person name="Dead R."/>
            <person name="Young S."/>
            <person name="Zeng Q."/>
            <person name="Koehrsen M."/>
            <person name="Alvarado L."/>
            <person name="Berlin A."/>
            <person name="Chapman S.B."/>
            <person name="Chen Z."/>
            <person name="Freedman E."/>
            <person name="Gellesch M."/>
            <person name="Goldberg J."/>
            <person name="Griggs A."/>
            <person name="Gujja S."/>
            <person name="Heilman E.R."/>
            <person name="Heiman D."/>
            <person name="Hepburn T."/>
            <person name="Howarth C."/>
            <person name="Jen D."/>
            <person name="Larson L."/>
            <person name="Mehta T."/>
            <person name="Neiman D."/>
            <person name="Pearson M."/>
            <person name="Roberts A."/>
            <person name="Saif S."/>
            <person name="Shea T."/>
            <person name="Shenoy N."/>
            <person name="Sisk P."/>
            <person name="Stolte C."/>
            <person name="Sykes S."/>
            <person name="Walk T."/>
            <person name="White J."/>
            <person name="Yandava C."/>
            <person name="Haas B."/>
            <person name="Nusbaum C."/>
            <person name="Birren B."/>
        </authorList>
    </citation>
    <scope>NUCLEOTIDE SEQUENCE</scope>
    <source>
        <strain evidence="6">R3-111a-1</strain>
    </source>
</reference>
<dbReference type="Pfam" id="PF00648">
    <property type="entry name" value="Peptidase_C2"/>
    <property type="match status" value="2"/>
</dbReference>
<reference evidence="6" key="3">
    <citation type="submission" date="2010-09" db="EMBL/GenBank/DDBJ databases">
        <title>Annotation of Gaeumannomyces graminis var. tritici R3-111a-1.</title>
        <authorList>
            <consortium name="The Broad Institute Genome Sequencing Platform"/>
            <person name="Ma L.-J."/>
            <person name="Dead R."/>
            <person name="Young S.K."/>
            <person name="Zeng Q."/>
            <person name="Gargeya S."/>
            <person name="Fitzgerald M."/>
            <person name="Haas B."/>
            <person name="Abouelleil A."/>
            <person name="Alvarado L."/>
            <person name="Arachchi H.M."/>
            <person name="Berlin A."/>
            <person name="Brown A."/>
            <person name="Chapman S.B."/>
            <person name="Chen Z."/>
            <person name="Dunbar C."/>
            <person name="Freedman E."/>
            <person name="Gearin G."/>
            <person name="Gellesch M."/>
            <person name="Goldberg J."/>
            <person name="Griggs A."/>
            <person name="Gujja S."/>
            <person name="Heiman D."/>
            <person name="Howarth C."/>
            <person name="Larson L."/>
            <person name="Lui A."/>
            <person name="MacDonald P.J.P."/>
            <person name="Mehta T."/>
            <person name="Montmayeur A."/>
            <person name="Murphy C."/>
            <person name="Neiman D."/>
            <person name="Pearson M."/>
            <person name="Priest M."/>
            <person name="Roberts A."/>
            <person name="Saif S."/>
            <person name="Shea T."/>
            <person name="Shenoy N."/>
            <person name="Sisk P."/>
            <person name="Stolte C."/>
            <person name="Sykes S."/>
            <person name="Yandava C."/>
            <person name="Wortman J."/>
            <person name="Nusbaum C."/>
            <person name="Birren B."/>
        </authorList>
    </citation>
    <scope>NUCLEOTIDE SEQUENCE</scope>
    <source>
        <strain evidence="6">R3-111a-1</strain>
    </source>
</reference>
<dbReference type="GO" id="GO:0006508">
    <property type="term" value="P:proteolysis"/>
    <property type="evidence" value="ECO:0007669"/>
    <property type="project" value="UniProtKB-KW"/>
</dbReference>
<evidence type="ECO:0000313" key="7">
    <source>
        <dbReference type="EnsemblFungi" id="EJT69099"/>
    </source>
</evidence>
<dbReference type="PANTHER" id="PTHR10183:SF397">
    <property type="entry name" value="CALPAIN CATALYTIC DOMAIN-CONTAINING PROTEIN"/>
    <property type="match status" value="1"/>
</dbReference>
<dbReference type="SUPFAM" id="SSF54001">
    <property type="entry name" value="Cysteine proteinases"/>
    <property type="match status" value="1"/>
</dbReference>
<comment type="similarity">
    <text evidence="1">Belongs to the peptidase C2 family.</text>
</comment>
<dbReference type="EMBL" id="GL385406">
    <property type="protein sequence ID" value="EJT69099.1"/>
    <property type="molecule type" value="Genomic_DNA"/>
</dbReference>
<dbReference type="Proteomes" id="UP000006039">
    <property type="component" value="Unassembled WGS sequence"/>
</dbReference>
<name>J3PIN8_GAET3</name>
<dbReference type="InterPro" id="IPR001300">
    <property type="entry name" value="Peptidase_C2_calpain_cat"/>
</dbReference>
<keyword evidence="8" id="KW-1185">Reference proteome</keyword>
<proteinExistence type="inferred from homology"/>
<dbReference type="PROSITE" id="PS50203">
    <property type="entry name" value="CALPAIN_CAT"/>
    <property type="match status" value="1"/>
</dbReference>
<evidence type="ECO:0000259" key="5">
    <source>
        <dbReference type="PROSITE" id="PS50203"/>
    </source>
</evidence>
<evidence type="ECO:0000256" key="2">
    <source>
        <dbReference type="PIRSR" id="PIRSR622684-1"/>
    </source>
</evidence>